<dbReference type="EMBL" id="QQTP01000010">
    <property type="protein sequence ID" value="RDJ22596.1"/>
    <property type="molecule type" value="Genomic_DNA"/>
</dbReference>
<comment type="similarity">
    <text evidence="3 14">Belongs to the glycosyl hydrolase 13 family.</text>
</comment>
<comment type="caution">
    <text evidence="18">The sequence shown here is derived from an EMBL/GenBank/DDBJ whole genome shotgun (WGS) entry which is preliminary data.</text>
</comment>
<evidence type="ECO:0000256" key="4">
    <source>
        <dbReference type="ARBA" id="ARBA00012268"/>
    </source>
</evidence>
<evidence type="ECO:0000256" key="5">
    <source>
        <dbReference type="ARBA" id="ARBA00015938"/>
    </source>
</evidence>
<evidence type="ECO:0000256" key="1">
    <source>
        <dbReference type="ARBA" id="ARBA00004496"/>
    </source>
</evidence>
<dbReference type="PANTHER" id="PTHR43651">
    <property type="entry name" value="1,4-ALPHA-GLUCAN-BRANCHING ENZYME"/>
    <property type="match status" value="1"/>
</dbReference>
<evidence type="ECO:0000256" key="13">
    <source>
        <dbReference type="NCBIfam" id="TIGR02402"/>
    </source>
</evidence>
<protein>
    <recommendedName>
        <fullName evidence="5 13">Malto-oligosyltrehalose trehalohydrolase</fullName>
        <shortName evidence="14">MTHase</shortName>
        <ecNumber evidence="4 13">3.2.1.141</ecNumber>
    </recommendedName>
    <alternativeName>
        <fullName evidence="11 14">4-alpha-D-((1-&gt;4)-alpha-D-glucano)trehalose trehalohydrolase</fullName>
    </alternativeName>
    <alternativeName>
        <fullName evidence="10 14">Maltooligosyl trehalose trehalohydrolase</fullName>
    </alternativeName>
</protein>
<dbReference type="Pfam" id="PF00128">
    <property type="entry name" value="Alpha-amylase"/>
    <property type="match status" value="1"/>
</dbReference>
<evidence type="ECO:0000256" key="6">
    <source>
        <dbReference type="ARBA" id="ARBA00022490"/>
    </source>
</evidence>
<dbReference type="Pfam" id="PF11941">
    <property type="entry name" value="DUF3459"/>
    <property type="match status" value="1"/>
</dbReference>
<dbReference type="EC" id="3.2.1.141" evidence="4 13"/>
<dbReference type="InterPro" id="IPR017853">
    <property type="entry name" value="GH"/>
</dbReference>
<dbReference type="InterPro" id="IPR012768">
    <property type="entry name" value="Trehalose_TreZ"/>
</dbReference>
<name>A0A370L497_9HYPH</name>
<sequence length="585" mass="64469">MATYGFDFDFGAQLSRDETRFRVWAPGLDALQLEIAGQKLVEMRPAADGWFEAVEPVGAGTRYRYKFPDGTLATDPAARAQSADVHGFSVVVDPHGYQWRNAWRGRPWNETVIYEAHAGILGGFKALTAMLADLAELGITALQLMPIADFSGKRNWGYDGVQIFAPAEAYGTPDELKELIDAAHGLGLNVFLDVVYNHFGPDGAYIRAFAPEAFRSDIQTPWGEAIDFRRTEVRDFFIRNAIYWLEEYRFDGLRFDAVHAIASDDFMESATRNIRAALEPERIIHLILENEDNDAALLASRNVTAQWNDDFHNALHVILTGETHSYYQDFAERPIDQLARVLAEGFAYQGEISASLGRPRGKPSADLPMTAFVSFLQNHDQVGNRARGDRLTTLARPDAIRAAIVLLLLGPQIPLIFMGEEQGSTTPFLYFTDYHDELAEAVREGRNREFAQDPVVADGVTLEAVPNPNSRRTFKTSIPQPAADGDAWRALFKKLLALRLEHLVPRLEGARALGAEPLGEAALLARWRLADGSQLSLAINLGEVEVPSPQLSGTLIHATGSGVGQSFRDELLPGYSAAAFIAAAG</sequence>
<dbReference type="InterPro" id="IPR013783">
    <property type="entry name" value="Ig-like_fold"/>
</dbReference>
<dbReference type="Gene3D" id="1.10.10.760">
    <property type="entry name" value="E-set domains of sugar-utilizing enzymes"/>
    <property type="match status" value="1"/>
</dbReference>
<comment type="catalytic activity">
    <reaction evidence="12 14">
        <text>hydrolysis of (1-&gt;4)-alpha-D-glucosidic linkage in 4-alpha-D-[(1-&gt;4)-alpha-D-glucanosyl]n trehalose to yield trehalose and (1-&gt;4)-alpha-D-glucan.</text>
        <dbReference type="EC" id="3.2.1.141"/>
    </reaction>
</comment>
<evidence type="ECO:0000256" key="3">
    <source>
        <dbReference type="ARBA" id="ARBA00008061"/>
    </source>
</evidence>
<dbReference type="GO" id="GO:0033942">
    <property type="term" value="F:4-alpha-D-(1-&gt;4)-alpha-D-glucanotrehalose trehalohydrolase activity"/>
    <property type="evidence" value="ECO:0007669"/>
    <property type="project" value="UniProtKB-EC"/>
</dbReference>
<evidence type="ECO:0000256" key="7">
    <source>
        <dbReference type="ARBA" id="ARBA00022801"/>
    </source>
</evidence>
<dbReference type="CDD" id="cd02853">
    <property type="entry name" value="E_set_MTHase_like_N"/>
    <property type="match status" value="1"/>
</dbReference>
<dbReference type="InterPro" id="IPR022567">
    <property type="entry name" value="DUF3459"/>
</dbReference>
<evidence type="ECO:0000259" key="17">
    <source>
        <dbReference type="SMART" id="SM00642"/>
    </source>
</evidence>
<dbReference type="GO" id="GO:0005737">
    <property type="term" value="C:cytoplasm"/>
    <property type="evidence" value="ECO:0007669"/>
    <property type="project" value="UniProtKB-SubCell"/>
</dbReference>
<dbReference type="PIRSF" id="PIRSF006337">
    <property type="entry name" value="Trehalose_TreZ"/>
    <property type="match status" value="1"/>
</dbReference>
<dbReference type="NCBIfam" id="TIGR02402">
    <property type="entry name" value="trehalose_TreZ"/>
    <property type="match status" value="1"/>
</dbReference>
<feature type="site" description="Transition state stabilizer" evidence="16">
    <location>
        <position position="380"/>
    </location>
</feature>
<evidence type="ECO:0000256" key="15">
    <source>
        <dbReference type="PIRSR" id="PIRSR006337-1"/>
    </source>
</evidence>
<dbReference type="InterPro" id="IPR013780">
    <property type="entry name" value="Glyco_hydro_b"/>
</dbReference>
<evidence type="ECO:0000256" key="10">
    <source>
        <dbReference type="ARBA" id="ARBA00032057"/>
    </source>
</evidence>
<dbReference type="Proteomes" id="UP000255207">
    <property type="component" value="Unassembled WGS sequence"/>
</dbReference>
<dbReference type="SUPFAM" id="SSF81296">
    <property type="entry name" value="E set domains"/>
    <property type="match status" value="1"/>
</dbReference>
<keyword evidence="9 14" id="KW-0326">Glycosidase</keyword>
<dbReference type="AlphaFoldDB" id="A0A370L497"/>
<dbReference type="Gene3D" id="3.20.20.80">
    <property type="entry name" value="Glycosidases"/>
    <property type="match status" value="1"/>
</dbReference>
<dbReference type="InterPro" id="IPR014756">
    <property type="entry name" value="Ig_E-set"/>
</dbReference>
<proteinExistence type="inferred from homology"/>
<dbReference type="UniPathway" id="UPA00299"/>
<comment type="pathway">
    <text evidence="2 14">Glycan biosynthesis; trehalose biosynthesis.</text>
</comment>
<dbReference type="Gene3D" id="2.60.40.10">
    <property type="entry name" value="Immunoglobulins"/>
    <property type="match status" value="1"/>
</dbReference>
<evidence type="ECO:0000256" key="16">
    <source>
        <dbReference type="PIRSR" id="PIRSR006337-3"/>
    </source>
</evidence>
<reference evidence="19" key="1">
    <citation type="submission" date="2018-07" db="EMBL/GenBank/DDBJ databases">
        <authorList>
            <person name="Safronova V.I."/>
            <person name="Chirak E.R."/>
            <person name="Sazanova A.L."/>
        </authorList>
    </citation>
    <scope>NUCLEOTIDE SEQUENCE [LARGE SCALE GENOMIC DNA]</scope>
    <source>
        <strain evidence="19">RCAM04685</strain>
    </source>
</reference>
<comment type="subcellular location">
    <subcellularLocation>
        <location evidence="1 15">Cytoplasm</location>
    </subcellularLocation>
</comment>
<accession>A0A370L497</accession>
<dbReference type="SMART" id="SM00642">
    <property type="entry name" value="Aamy"/>
    <property type="match status" value="1"/>
</dbReference>
<evidence type="ECO:0000256" key="9">
    <source>
        <dbReference type="ARBA" id="ARBA00023295"/>
    </source>
</evidence>
<dbReference type="InterPro" id="IPR006047">
    <property type="entry name" value="GH13_cat_dom"/>
</dbReference>
<keyword evidence="6" id="KW-0963">Cytoplasm</keyword>
<evidence type="ECO:0000256" key="12">
    <source>
        <dbReference type="ARBA" id="ARBA00034013"/>
    </source>
</evidence>
<feature type="active site" description="Nucleophile" evidence="15">
    <location>
        <position position="256"/>
    </location>
</feature>
<feature type="domain" description="Glycosyl hydrolase family 13 catalytic" evidence="17">
    <location>
        <begin position="91"/>
        <end position="499"/>
    </location>
</feature>
<keyword evidence="19" id="KW-1185">Reference proteome</keyword>
<evidence type="ECO:0000256" key="2">
    <source>
        <dbReference type="ARBA" id="ARBA00005199"/>
    </source>
</evidence>
<dbReference type="GO" id="GO:0005992">
    <property type="term" value="P:trehalose biosynthetic process"/>
    <property type="evidence" value="ECO:0007669"/>
    <property type="project" value="UniProtKB-UniRule"/>
</dbReference>
<evidence type="ECO:0000313" key="19">
    <source>
        <dbReference type="Proteomes" id="UP000255207"/>
    </source>
</evidence>
<dbReference type="RefSeq" id="WP_114830926.1">
    <property type="nucleotide sequence ID" value="NZ_QQTO01000042.1"/>
</dbReference>
<evidence type="ECO:0000256" key="14">
    <source>
        <dbReference type="PIRNR" id="PIRNR006337"/>
    </source>
</evidence>
<dbReference type="OrthoDB" id="9800174at2"/>
<evidence type="ECO:0000256" key="11">
    <source>
        <dbReference type="ARBA" id="ARBA00033284"/>
    </source>
</evidence>
<keyword evidence="8" id="KW-0119">Carbohydrate metabolism</keyword>
<evidence type="ECO:0000313" key="18">
    <source>
        <dbReference type="EMBL" id="RDJ22596.1"/>
    </source>
</evidence>
<dbReference type="InterPro" id="IPR044901">
    <property type="entry name" value="Trehalose_TreZ_E-set_sf"/>
</dbReference>
<keyword evidence="7 14" id="KW-0378">Hydrolase</keyword>
<feature type="active site" description="Proton donor" evidence="15">
    <location>
        <position position="289"/>
    </location>
</feature>
<evidence type="ECO:0000256" key="8">
    <source>
        <dbReference type="ARBA" id="ARBA00023277"/>
    </source>
</evidence>
<dbReference type="SUPFAM" id="SSF51445">
    <property type="entry name" value="(Trans)glycosidases"/>
    <property type="match status" value="1"/>
</dbReference>
<dbReference type="CDD" id="cd11325">
    <property type="entry name" value="AmyAc_GTHase"/>
    <property type="match status" value="1"/>
</dbReference>
<dbReference type="PANTHER" id="PTHR43651:SF11">
    <property type="entry name" value="MALTO-OLIGOSYLTREHALOSE TREHALOHYDROLASE"/>
    <property type="match status" value="1"/>
</dbReference>
<dbReference type="Gene3D" id="2.60.40.1180">
    <property type="entry name" value="Golgi alpha-mannosidase II"/>
    <property type="match status" value="1"/>
</dbReference>
<organism evidence="18 19">
    <name type="scientific">Bosea caraganae</name>
    <dbReference type="NCBI Taxonomy" id="2763117"/>
    <lineage>
        <taxon>Bacteria</taxon>
        <taxon>Pseudomonadati</taxon>
        <taxon>Pseudomonadota</taxon>
        <taxon>Alphaproteobacteria</taxon>
        <taxon>Hyphomicrobiales</taxon>
        <taxon>Boseaceae</taxon>
        <taxon>Bosea</taxon>
    </lineage>
</organism>
<gene>
    <name evidence="18" type="primary">treZ</name>
    <name evidence="18" type="ORF">DWE98_19385</name>
</gene>